<proteinExistence type="predicted"/>
<accession>A0A0D0D2E5</accession>
<dbReference type="OrthoDB" id="4492304at2759"/>
<dbReference type="Proteomes" id="UP000053593">
    <property type="component" value="Unassembled WGS sequence"/>
</dbReference>
<feature type="non-terminal residue" evidence="1">
    <location>
        <position position="1"/>
    </location>
</feature>
<dbReference type="EMBL" id="KN834764">
    <property type="protein sequence ID" value="KIK63383.1"/>
    <property type="molecule type" value="Genomic_DNA"/>
</dbReference>
<reference evidence="1 2" key="1">
    <citation type="submission" date="2014-04" db="EMBL/GenBank/DDBJ databases">
        <title>Evolutionary Origins and Diversification of the Mycorrhizal Mutualists.</title>
        <authorList>
            <consortium name="DOE Joint Genome Institute"/>
            <consortium name="Mycorrhizal Genomics Consortium"/>
            <person name="Kohler A."/>
            <person name="Kuo A."/>
            <person name="Nagy L.G."/>
            <person name="Floudas D."/>
            <person name="Copeland A."/>
            <person name="Barry K.W."/>
            <person name="Cichocki N."/>
            <person name="Veneault-Fourrey C."/>
            <person name="LaButti K."/>
            <person name="Lindquist E.A."/>
            <person name="Lipzen A."/>
            <person name="Lundell T."/>
            <person name="Morin E."/>
            <person name="Murat C."/>
            <person name="Riley R."/>
            <person name="Ohm R."/>
            <person name="Sun H."/>
            <person name="Tunlid A."/>
            <person name="Henrissat B."/>
            <person name="Grigoriev I.V."/>
            <person name="Hibbett D.S."/>
            <person name="Martin F."/>
        </authorList>
    </citation>
    <scope>NUCLEOTIDE SEQUENCE [LARGE SCALE GENOMIC DNA]</scope>
    <source>
        <strain evidence="1 2">FD-317 M1</strain>
    </source>
</reference>
<gene>
    <name evidence="1" type="ORF">GYMLUDRAFT_241870</name>
</gene>
<sequence length="315" mass="33591">MPQFVCRGLQLRLKWEHVRTSCLVTRYPCDIYNAELQLGPSVFRRLKISLVTILASGNNLLLPTYLSLSIKHFRDVRGKCTVRDTDIELFHHIHYVPCFRFGNICIITLPSVQDSTSAPPPYKPFPLTSPLLALAEPAGKLSYAGERVGNSISFPPCIDRLTSQGYHIRSLHFVHLAPSVFTKLNNPYTHLIQSLRNMHSFFNLLSVALALSGSVVAAPLNVRQEASASSSAASASETTSSSTGLVGGLTGAATGILEGTVDTVGNVVNGVGQTVDGLTGLKRDGLVGDLTSTATGITEGAVDTAGGVVNSVDET</sequence>
<dbReference type="HOGENOM" id="CLU_884420_0_0_1"/>
<name>A0A0D0D2E5_9AGAR</name>
<protein>
    <submittedName>
        <fullName evidence="1">Uncharacterized protein</fullName>
    </submittedName>
</protein>
<keyword evidence="2" id="KW-1185">Reference proteome</keyword>
<organism evidence="1 2">
    <name type="scientific">Collybiopsis luxurians FD-317 M1</name>
    <dbReference type="NCBI Taxonomy" id="944289"/>
    <lineage>
        <taxon>Eukaryota</taxon>
        <taxon>Fungi</taxon>
        <taxon>Dikarya</taxon>
        <taxon>Basidiomycota</taxon>
        <taxon>Agaricomycotina</taxon>
        <taxon>Agaricomycetes</taxon>
        <taxon>Agaricomycetidae</taxon>
        <taxon>Agaricales</taxon>
        <taxon>Marasmiineae</taxon>
        <taxon>Omphalotaceae</taxon>
        <taxon>Collybiopsis</taxon>
        <taxon>Collybiopsis luxurians</taxon>
    </lineage>
</organism>
<dbReference type="AlphaFoldDB" id="A0A0D0D2E5"/>
<evidence type="ECO:0000313" key="2">
    <source>
        <dbReference type="Proteomes" id="UP000053593"/>
    </source>
</evidence>
<evidence type="ECO:0000313" key="1">
    <source>
        <dbReference type="EMBL" id="KIK63383.1"/>
    </source>
</evidence>